<dbReference type="PANTHER" id="PTHR46118">
    <property type="entry name" value="PROTEIN ABHD11"/>
    <property type="match status" value="1"/>
</dbReference>
<dbReference type="PRINTS" id="PR00111">
    <property type="entry name" value="ABHYDROLASE"/>
</dbReference>
<evidence type="ECO:0000313" key="4">
    <source>
        <dbReference type="Proteomes" id="UP000273022"/>
    </source>
</evidence>
<dbReference type="SUPFAM" id="SSF53474">
    <property type="entry name" value="alpha/beta-Hydrolases"/>
    <property type="match status" value="1"/>
</dbReference>
<dbReference type="InterPro" id="IPR000073">
    <property type="entry name" value="AB_hydrolase_1"/>
</dbReference>
<reference evidence="3 4" key="1">
    <citation type="submission" date="2018-09" db="EMBL/GenBank/DDBJ databases">
        <title>Phylogeny of the Shewanellaceae, and recommendation for two new genera, Pseudoshewanella and Parashewanella.</title>
        <authorList>
            <person name="Wang G."/>
        </authorList>
    </citation>
    <scope>NUCLEOTIDE SEQUENCE [LARGE SCALE GENOMIC DNA]</scope>
    <source>
        <strain evidence="3 4">KCTC 22492</strain>
    </source>
</reference>
<dbReference type="EMBL" id="QYYH01000018">
    <property type="protein sequence ID" value="RJY18642.1"/>
    <property type="molecule type" value="Genomic_DNA"/>
</dbReference>
<sequence length="265" mass="29539">MNYVVSGQGTAVILLHGLFGNLDNLKTLSNELDTHYQVIRVDLPNHGKSMHTDELTFDDITHELSGIFKKLNLTKAHIVGHSMGGKAALAFALSHPDMCLSITAADIAPSAYPRRHDNVFSGLMSLPLESITDRKSALVHLMQSGIDNPTAQFLLKNLQRDEAGFSWKMNLDGLFDSYENLINWPYQNMQYSGPCLFIRGGDSNYVTEVHRKDILSQFPNTQAKTIAGTGHWLHAQKPAIFNRIVKEFIDTSNTDPLSISSDYHL</sequence>
<protein>
    <submittedName>
        <fullName evidence="3">Alpha/beta fold hydrolase</fullName>
    </submittedName>
</protein>
<dbReference type="InterPro" id="IPR029058">
    <property type="entry name" value="AB_hydrolase_fold"/>
</dbReference>
<dbReference type="OrthoDB" id="9808398at2"/>
<gene>
    <name evidence="3" type="ORF">D5R81_04410</name>
</gene>
<dbReference type="AlphaFoldDB" id="A0A3A6TW84"/>
<dbReference type="Proteomes" id="UP000273022">
    <property type="component" value="Unassembled WGS sequence"/>
</dbReference>
<comment type="caution">
    <text evidence="3">The sequence shown here is derived from an EMBL/GenBank/DDBJ whole genome shotgun (WGS) entry which is preliminary data.</text>
</comment>
<proteinExistence type="predicted"/>
<evidence type="ECO:0000256" key="1">
    <source>
        <dbReference type="ARBA" id="ARBA00022801"/>
    </source>
</evidence>
<keyword evidence="4" id="KW-1185">Reference proteome</keyword>
<dbReference type="Gene3D" id="3.40.50.1820">
    <property type="entry name" value="alpha/beta hydrolase"/>
    <property type="match status" value="1"/>
</dbReference>
<organism evidence="3 4">
    <name type="scientific">Parashewanella spongiae</name>
    <dbReference type="NCBI Taxonomy" id="342950"/>
    <lineage>
        <taxon>Bacteria</taxon>
        <taxon>Pseudomonadati</taxon>
        <taxon>Pseudomonadota</taxon>
        <taxon>Gammaproteobacteria</taxon>
        <taxon>Alteromonadales</taxon>
        <taxon>Shewanellaceae</taxon>
        <taxon>Parashewanella</taxon>
    </lineage>
</organism>
<feature type="domain" description="AB hydrolase-1" evidence="2">
    <location>
        <begin position="11"/>
        <end position="238"/>
    </location>
</feature>
<dbReference type="GO" id="GO:0016787">
    <property type="term" value="F:hydrolase activity"/>
    <property type="evidence" value="ECO:0007669"/>
    <property type="project" value="UniProtKB-KW"/>
</dbReference>
<name>A0A3A6TW84_9GAMM</name>
<evidence type="ECO:0000259" key="2">
    <source>
        <dbReference type="Pfam" id="PF00561"/>
    </source>
</evidence>
<dbReference type="RefSeq" id="WP_121852443.1">
    <property type="nucleotide sequence ID" value="NZ_CP037952.1"/>
</dbReference>
<accession>A0A3A6TW84</accession>
<dbReference type="PANTHER" id="PTHR46118:SF4">
    <property type="entry name" value="PROTEIN ABHD11"/>
    <property type="match status" value="1"/>
</dbReference>
<evidence type="ECO:0000313" key="3">
    <source>
        <dbReference type="EMBL" id="RJY18642.1"/>
    </source>
</evidence>
<keyword evidence="1 3" id="KW-0378">Hydrolase</keyword>
<dbReference type="Pfam" id="PF00561">
    <property type="entry name" value="Abhydrolase_1"/>
    <property type="match status" value="1"/>
</dbReference>